<accession>A0AA88XUU7</accession>
<dbReference type="InterPro" id="IPR044244">
    <property type="entry name" value="TTC27/Emw1"/>
</dbReference>
<dbReference type="SUPFAM" id="SSF48452">
    <property type="entry name" value="TPR-like"/>
    <property type="match status" value="1"/>
</dbReference>
<sequence length="736" mass="84375">MFVQNNWLGPLSHGEAKDLLPQGFSDPEKYKALISHIQTELSCDGESVYELCIGIEYLYMARCILLNCHQHLTGLQTSEWWLIHCINVHQQILDDRSPTLKEKTMELIDSVAKKEALTTDDKNRDLSIQFHLEAGYMCYTYYEYKKADEHFNTAQGLAKLQIELTGVMGKRTRFQEEDKAQLVLSVKRESPMSVSSEENVKTELPKIVKLDDDTILDEIELSEKSQDLCPDLSALEQAVIIGAMENKIRSQASQDKLTEEEAMAYIDCMLSQAKCWSVVVAAVLKRSVLQKTRRRTVERSMMQLEELINQIPNSNIPFTQRSYLFYTVRMKPVWNIQKQLAELFLSIGVVASALEVFERLELWEDAIQCYKTMGKMEKAETVIREQLAIKETPNLWCFLGDVTSEISHYQKAWEMSNHRSARAQRCMGYVYFGQLDYKKSMECFELSLKVNSLQIPVWYVYGCVALAAEDFTTAMKAFKRCVNLETDNFEAWNNLSIAYIKLKDKPKAYVTLKEAIKCNYGNWRLWENLLIIATDVGEFQDSILSYNRLMDLKEKWTDEKALEILVAAVTGGYDDSKGHPASRYSNKLLELFGRITAKVTGSGKIWNLYAKLTTAVKKPSPEVSQMVLQYLQKSHRCDTQDTKWQKDVDKCKNVGEESIRLADTYIQSCEKESSKDQALQMMSSAKLMMKGVITKIKQEHTDVITESVNEAVVPVLESLNSKFQEIMDKITELKGS</sequence>
<dbReference type="Proteomes" id="UP001186944">
    <property type="component" value="Unassembled WGS sequence"/>
</dbReference>
<reference evidence="5" key="1">
    <citation type="submission" date="2019-08" db="EMBL/GenBank/DDBJ databases">
        <title>The improved chromosome-level genome for the pearl oyster Pinctada fucata martensii using PacBio sequencing and Hi-C.</title>
        <authorList>
            <person name="Zheng Z."/>
        </authorList>
    </citation>
    <scope>NUCLEOTIDE SEQUENCE</scope>
    <source>
        <strain evidence="5">ZZ-2019</strain>
        <tissue evidence="5">Adductor muscle</tissue>
    </source>
</reference>
<evidence type="ECO:0000256" key="3">
    <source>
        <dbReference type="ARBA" id="ARBA00024020"/>
    </source>
</evidence>
<evidence type="ECO:0000256" key="4">
    <source>
        <dbReference type="PROSITE-ProRule" id="PRU00339"/>
    </source>
</evidence>
<organism evidence="5 6">
    <name type="scientific">Pinctada imbricata</name>
    <name type="common">Atlantic pearl-oyster</name>
    <name type="synonym">Pinctada martensii</name>
    <dbReference type="NCBI Taxonomy" id="66713"/>
    <lineage>
        <taxon>Eukaryota</taxon>
        <taxon>Metazoa</taxon>
        <taxon>Spiralia</taxon>
        <taxon>Lophotrochozoa</taxon>
        <taxon>Mollusca</taxon>
        <taxon>Bivalvia</taxon>
        <taxon>Autobranchia</taxon>
        <taxon>Pteriomorphia</taxon>
        <taxon>Pterioida</taxon>
        <taxon>Pterioidea</taxon>
        <taxon>Pteriidae</taxon>
        <taxon>Pinctada</taxon>
    </lineage>
</organism>
<protein>
    <recommendedName>
        <fullName evidence="7">Tetratricopeptide repeat protein 27</fullName>
    </recommendedName>
</protein>
<evidence type="ECO:0008006" key="7">
    <source>
        <dbReference type="Google" id="ProtNLM"/>
    </source>
</evidence>
<dbReference type="Gene3D" id="1.25.40.10">
    <property type="entry name" value="Tetratricopeptide repeat domain"/>
    <property type="match status" value="1"/>
</dbReference>
<name>A0AA88XUU7_PINIB</name>
<comment type="caution">
    <text evidence="5">The sequence shown here is derived from an EMBL/GenBank/DDBJ whole genome shotgun (WGS) entry which is preliminary data.</text>
</comment>
<evidence type="ECO:0000313" key="5">
    <source>
        <dbReference type="EMBL" id="KAK3092494.1"/>
    </source>
</evidence>
<dbReference type="PANTHER" id="PTHR16193">
    <property type="entry name" value="TETRATRICOPEPTIDE REPEAT PROTEIN 27"/>
    <property type="match status" value="1"/>
</dbReference>
<dbReference type="PROSITE" id="PS50005">
    <property type="entry name" value="TPR"/>
    <property type="match status" value="1"/>
</dbReference>
<keyword evidence="1" id="KW-0677">Repeat</keyword>
<dbReference type="SMART" id="SM00028">
    <property type="entry name" value="TPR"/>
    <property type="match status" value="5"/>
</dbReference>
<evidence type="ECO:0000256" key="1">
    <source>
        <dbReference type="ARBA" id="ARBA00022737"/>
    </source>
</evidence>
<keyword evidence="6" id="KW-1185">Reference proteome</keyword>
<feature type="repeat" description="TPR" evidence="4">
    <location>
        <begin position="455"/>
        <end position="488"/>
    </location>
</feature>
<keyword evidence="2 4" id="KW-0802">TPR repeat</keyword>
<dbReference type="Pfam" id="PF13181">
    <property type="entry name" value="TPR_8"/>
    <property type="match status" value="1"/>
</dbReference>
<evidence type="ECO:0000313" key="6">
    <source>
        <dbReference type="Proteomes" id="UP001186944"/>
    </source>
</evidence>
<comment type="similarity">
    <text evidence="3">Belongs to the TTC27 family.</text>
</comment>
<gene>
    <name evidence="5" type="ORF">FSP39_003620</name>
</gene>
<evidence type="ECO:0000256" key="2">
    <source>
        <dbReference type="ARBA" id="ARBA00022803"/>
    </source>
</evidence>
<proteinExistence type="inferred from homology"/>
<dbReference type="InterPro" id="IPR011990">
    <property type="entry name" value="TPR-like_helical_dom_sf"/>
</dbReference>
<dbReference type="AlphaFoldDB" id="A0AA88XUU7"/>
<dbReference type="PANTHER" id="PTHR16193:SF0">
    <property type="entry name" value="TETRATRICOPEPTIDE REPEAT PROTEIN 27"/>
    <property type="match status" value="1"/>
</dbReference>
<dbReference type="EMBL" id="VSWD01000009">
    <property type="protein sequence ID" value="KAK3092494.1"/>
    <property type="molecule type" value="Genomic_DNA"/>
</dbReference>
<dbReference type="InterPro" id="IPR019734">
    <property type="entry name" value="TPR_rpt"/>
</dbReference>